<comment type="subcellular location">
    <subcellularLocation>
        <location evidence="1">Membrane</location>
        <topology evidence="1">Multi-pass membrane protein</topology>
    </subcellularLocation>
</comment>
<feature type="compositionally biased region" description="Basic and acidic residues" evidence="5">
    <location>
        <begin position="222"/>
        <end position="235"/>
    </location>
</feature>
<evidence type="ECO:0000256" key="3">
    <source>
        <dbReference type="ARBA" id="ARBA00022989"/>
    </source>
</evidence>
<feature type="transmembrane region" description="Helical" evidence="6">
    <location>
        <begin position="113"/>
        <end position="133"/>
    </location>
</feature>
<dbReference type="GO" id="GO:0016020">
    <property type="term" value="C:membrane"/>
    <property type="evidence" value="ECO:0007669"/>
    <property type="project" value="UniProtKB-SubCell"/>
</dbReference>
<evidence type="ECO:0000256" key="4">
    <source>
        <dbReference type="ARBA" id="ARBA00023136"/>
    </source>
</evidence>
<feature type="region of interest" description="Disordered" evidence="5">
    <location>
        <begin position="222"/>
        <end position="325"/>
    </location>
</feature>
<proteinExistence type="predicted"/>
<comment type="caution">
    <text evidence="7">The sequence shown here is derived from an EMBL/GenBank/DDBJ whole genome shotgun (WGS) entry which is preliminary data.</text>
</comment>
<sequence>MDWTLQNPASMRANNAMMGEWAAVPDMPSFMPFKKKQPHESHPSLGHLTLLVFEAVMEVVCVALPGYIIARLGHFDAEKQKFLANLNVQIFTPCLIFTKLASQLNADKLADLAIIPIIFIIQTLVSYVVSLGVSKACRLKKRPANFVTAMAVFGNSNSLPISLVLSLSQTIQGLHWDRIPGDNDDEVGARGILYLMIFQQLGQLVRWTWGYNVLLAPRTVEDHDGNDYDSSRTLEEGNQIDEAPPGAGGVLIPGLDSGIVDQEDGHRSSDESDAYEPAGRTPVAGTSRASPNDSEDEGENSMLIKKPRGHGSKYKTDNAPFALPHTASDDEIMSFPRMHESDELETSSGVKGLISRTSFNAKRRWAVVKTKTTRVSQRAFHGLPLPLQAVLNKFGHALSRFFNGLAEFMNPPLWAMLIAIIVASIPDLQRLFFQEGSFIKNSVTSAVSSSAGVAVPLILVVLGANLARNTQPQESKDPEEEQIGTRLLVASLISRMLLPTLIMAPILALIAKFIPVSILDDPIFVIVCFLLSGAPSALQLAQICQLNEVYELVMSKILFQSYVIWILPSTLVLVMLALETVEWAK</sequence>
<keyword evidence="8" id="KW-1185">Reference proteome</keyword>
<evidence type="ECO:0000313" key="7">
    <source>
        <dbReference type="EMBL" id="KAH6646879.1"/>
    </source>
</evidence>
<keyword evidence="4 6" id="KW-0472">Membrane</keyword>
<name>A0A9P8UA06_9PEZI</name>
<evidence type="ECO:0000256" key="1">
    <source>
        <dbReference type="ARBA" id="ARBA00004141"/>
    </source>
</evidence>
<evidence type="ECO:0000256" key="2">
    <source>
        <dbReference type="ARBA" id="ARBA00022692"/>
    </source>
</evidence>
<dbReference type="InterPro" id="IPR004776">
    <property type="entry name" value="Mem_transp_PIN-like"/>
</dbReference>
<dbReference type="GO" id="GO:0055085">
    <property type="term" value="P:transmembrane transport"/>
    <property type="evidence" value="ECO:0007669"/>
    <property type="project" value="InterPro"/>
</dbReference>
<dbReference type="RefSeq" id="XP_045953393.1">
    <property type="nucleotide sequence ID" value="XM_046098666.1"/>
</dbReference>
<feature type="transmembrane region" description="Helical" evidence="6">
    <location>
        <begin position="408"/>
        <end position="426"/>
    </location>
</feature>
<dbReference type="Pfam" id="PF03547">
    <property type="entry name" value="Mem_trans"/>
    <property type="match status" value="1"/>
</dbReference>
<feature type="transmembrane region" description="Helical" evidence="6">
    <location>
        <begin position="523"/>
        <end position="541"/>
    </location>
</feature>
<dbReference type="OrthoDB" id="2499604at2759"/>
<organism evidence="7 8">
    <name type="scientific">Truncatella angustata</name>
    <dbReference type="NCBI Taxonomy" id="152316"/>
    <lineage>
        <taxon>Eukaryota</taxon>
        <taxon>Fungi</taxon>
        <taxon>Dikarya</taxon>
        <taxon>Ascomycota</taxon>
        <taxon>Pezizomycotina</taxon>
        <taxon>Sordariomycetes</taxon>
        <taxon>Xylariomycetidae</taxon>
        <taxon>Amphisphaeriales</taxon>
        <taxon>Sporocadaceae</taxon>
        <taxon>Truncatella</taxon>
    </lineage>
</organism>
<keyword evidence="2 6" id="KW-0812">Transmembrane</keyword>
<feature type="transmembrane region" description="Helical" evidence="6">
    <location>
        <begin position="487"/>
        <end position="511"/>
    </location>
</feature>
<dbReference type="GeneID" id="70127558"/>
<dbReference type="Proteomes" id="UP000758603">
    <property type="component" value="Unassembled WGS sequence"/>
</dbReference>
<dbReference type="EMBL" id="JAGPXC010000009">
    <property type="protein sequence ID" value="KAH6646879.1"/>
    <property type="molecule type" value="Genomic_DNA"/>
</dbReference>
<feature type="transmembrane region" description="Helical" evidence="6">
    <location>
        <begin position="562"/>
        <end position="581"/>
    </location>
</feature>
<gene>
    <name evidence="7" type="ORF">BKA67DRAFT_525448</name>
</gene>
<evidence type="ECO:0000256" key="6">
    <source>
        <dbReference type="SAM" id="Phobius"/>
    </source>
</evidence>
<protein>
    <submittedName>
        <fullName evidence="7">Auxin efflux carrier</fullName>
    </submittedName>
</protein>
<dbReference type="PANTHER" id="PTHR31794">
    <property type="entry name" value="AUXIN EFFLUX TRANSPORTER FAMILY PROTEIN (EUROFUNG)"/>
    <property type="match status" value="1"/>
</dbReference>
<keyword evidence="3 6" id="KW-1133">Transmembrane helix</keyword>
<evidence type="ECO:0000313" key="8">
    <source>
        <dbReference type="Proteomes" id="UP000758603"/>
    </source>
</evidence>
<feature type="transmembrane region" description="Helical" evidence="6">
    <location>
        <begin position="82"/>
        <end position="101"/>
    </location>
</feature>
<evidence type="ECO:0000256" key="5">
    <source>
        <dbReference type="SAM" id="MobiDB-lite"/>
    </source>
</evidence>
<dbReference type="GO" id="GO:0005783">
    <property type="term" value="C:endoplasmic reticulum"/>
    <property type="evidence" value="ECO:0007669"/>
    <property type="project" value="TreeGrafter"/>
</dbReference>
<accession>A0A9P8UA06</accession>
<feature type="transmembrane region" description="Helical" evidence="6">
    <location>
        <begin position="48"/>
        <end position="70"/>
    </location>
</feature>
<reference evidence="7" key="1">
    <citation type="journal article" date="2021" name="Nat. Commun.">
        <title>Genetic determinants of endophytism in the Arabidopsis root mycobiome.</title>
        <authorList>
            <person name="Mesny F."/>
            <person name="Miyauchi S."/>
            <person name="Thiergart T."/>
            <person name="Pickel B."/>
            <person name="Atanasova L."/>
            <person name="Karlsson M."/>
            <person name="Huettel B."/>
            <person name="Barry K.W."/>
            <person name="Haridas S."/>
            <person name="Chen C."/>
            <person name="Bauer D."/>
            <person name="Andreopoulos W."/>
            <person name="Pangilinan J."/>
            <person name="LaButti K."/>
            <person name="Riley R."/>
            <person name="Lipzen A."/>
            <person name="Clum A."/>
            <person name="Drula E."/>
            <person name="Henrissat B."/>
            <person name="Kohler A."/>
            <person name="Grigoriev I.V."/>
            <person name="Martin F.M."/>
            <person name="Hacquard S."/>
        </authorList>
    </citation>
    <scope>NUCLEOTIDE SEQUENCE</scope>
    <source>
        <strain evidence="7">MPI-SDFR-AT-0073</strain>
    </source>
</reference>
<dbReference type="AlphaFoldDB" id="A0A9P8UA06"/>
<dbReference type="PANTHER" id="PTHR31794:SF2">
    <property type="entry name" value="AUXIN EFFLUX TRANSPORTER FAMILY PROTEIN (EUROFUNG)"/>
    <property type="match status" value="1"/>
</dbReference>
<feature type="transmembrane region" description="Helical" evidence="6">
    <location>
        <begin position="446"/>
        <end position="467"/>
    </location>
</feature>